<reference evidence="2" key="1">
    <citation type="journal article" date="2018" name="Nat. Med.">
        <title>Expanded skin virome in DOCK8-deficient patients.</title>
        <authorList>
            <consortium name="NISC Comparative Sequencing Program"/>
            <person name="Tirosh O."/>
            <person name="Conlan S."/>
            <person name="Deming C."/>
            <person name="Lee-Lin S.Q."/>
            <person name="Huang X."/>
            <person name="Su H.C."/>
            <person name="Freeman A.F."/>
            <person name="Segre J.A."/>
            <person name="Kong H.H."/>
        </authorList>
    </citation>
    <scope>NUCLEOTIDE SEQUENCE</scope>
    <source>
        <strain evidence="2">HPV-mSK_131</strain>
    </source>
</reference>
<proteinExistence type="predicted"/>
<organism evidence="2">
    <name type="scientific">Human papillomavirus</name>
    <dbReference type="NCBI Taxonomy" id="10566"/>
    <lineage>
        <taxon>Viruses</taxon>
        <taxon>Monodnaviria</taxon>
        <taxon>Shotokuvirae</taxon>
        <taxon>Cossaviricota</taxon>
        <taxon>Papovaviricetes</taxon>
        <taxon>Zurhausenvirales</taxon>
        <taxon>Papillomaviridae</taxon>
    </lineage>
</organism>
<evidence type="ECO:0000313" key="2">
    <source>
        <dbReference type="EMBL" id="AYA94104.1"/>
    </source>
</evidence>
<accession>A0A385PJR6</accession>
<protein>
    <submittedName>
        <fullName evidence="2">E4 protein</fullName>
    </submittedName>
</protein>
<feature type="region of interest" description="Disordered" evidence="1">
    <location>
        <begin position="40"/>
        <end position="119"/>
    </location>
</feature>
<evidence type="ECO:0000256" key="1">
    <source>
        <dbReference type="SAM" id="MobiDB-lite"/>
    </source>
</evidence>
<sequence>MMHLDLAKQANGQLNINLVLFLPLSLAHLGLSSQALRLPRSLGSSHPTPWVRPPNRRGSESLDRSNRREFPPDHFPAPSPKPPRRNHLKPDTDEEDEKENQPPPDQQEPPAGGPGDEWNTITQLLEKWGQYIDQLKDRISQDLDNYKEKLGIHH</sequence>
<dbReference type="EMBL" id="MH777273">
    <property type="protein sequence ID" value="AYA94104.1"/>
    <property type="molecule type" value="Genomic_DNA"/>
</dbReference>
<feature type="compositionally biased region" description="Basic and acidic residues" evidence="1">
    <location>
        <begin position="57"/>
        <end position="72"/>
    </location>
</feature>
<name>A0A385PJR6_9PAPI</name>